<gene>
    <name evidence="3" type="ORF">LZ496_04150</name>
</gene>
<keyword evidence="1" id="KW-0812">Transmembrane</keyword>
<organism evidence="3 4">
    <name type="scientific">Sphingomonas caseinilyticus</name>
    <dbReference type="NCBI Taxonomy" id="2908205"/>
    <lineage>
        <taxon>Bacteria</taxon>
        <taxon>Pseudomonadati</taxon>
        <taxon>Pseudomonadota</taxon>
        <taxon>Alphaproteobacteria</taxon>
        <taxon>Sphingomonadales</taxon>
        <taxon>Sphingomonadaceae</taxon>
        <taxon>Sphingomonas</taxon>
    </lineage>
</organism>
<keyword evidence="4" id="KW-1185">Reference proteome</keyword>
<evidence type="ECO:0000313" key="4">
    <source>
        <dbReference type="Proteomes" id="UP001203410"/>
    </source>
</evidence>
<evidence type="ECO:0000259" key="2">
    <source>
        <dbReference type="Pfam" id="PF07811"/>
    </source>
</evidence>
<comment type="caution">
    <text evidence="3">The sequence shown here is derived from an EMBL/GenBank/DDBJ whole genome shotgun (WGS) entry which is preliminary data.</text>
</comment>
<dbReference type="RefSeq" id="WP_249903324.1">
    <property type="nucleotide sequence ID" value="NZ_JAMGBA010000001.1"/>
</dbReference>
<name>A0ABT0RSJ0_9SPHN</name>
<dbReference type="Pfam" id="PF07811">
    <property type="entry name" value="TadE"/>
    <property type="match status" value="1"/>
</dbReference>
<evidence type="ECO:0000256" key="1">
    <source>
        <dbReference type="SAM" id="Phobius"/>
    </source>
</evidence>
<evidence type="ECO:0000313" key="3">
    <source>
        <dbReference type="EMBL" id="MCL6697977.1"/>
    </source>
</evidence>
<accession>A0ABT0RSJ0</accession>
<reference evidence="3 4" key="1">
    <citation type="submission" date="2022-05" db="EMBL/GenBank/DDBJ databases">
        <authorList>
            <person name="Jo J.-H."/>
            <person name="Im W.-T."/>
        </authorList>
    </citation>
    <scope>NUCLEOTIDE SEQUENCE [LARGE SCALE GENOMIC DNA]</scope>
    <source>
        <strain evidence="3 4">NSE70-1</strain>
    </source>
</reference>
<sequence length="163" mass="17482">MIRVLRKLARERSGTATIELALCAPILATMVIGVTDISIAYGKKLELEQAAQRAMEKVMQTTGKETPEDTIKIEAVCQYNGTDSGGTCLTAPITTDNVTVTYSLTCDGTSVPDFASDCAEGQLEIRYITASVTDTYEPMFDLHFGTASDGKYHMAGEAGVRVA</sequence>
<protein>
    <submittedName>
        <fullName evidence="3">Pilus assembly protein</fullName>
    </submittedName>
</protein>
<dbReference type="EMBL" id="JAMGBA010000001">
    <property type="protein sequence ID" value="MCL6697977.1"/>
    <property type="molecule type" value="Genomic_DNA"/>
</dbReference>
<dbReference type="Proteomes" id="UP001203410">
    <property type="component" value="Unassembled WGS sequence"/>
</dbReference>
<feature type="transmembrane region" description="Helical" evidence="1">
    <location>
        <begin position="20"/>
        <end position="41"/>
    </location>
</feature>
<dbReference type="InterPro" id="IPR012495">
    <property type="entry name" value="TadE-like_dom"/>
</dbReference>
<keyword evidence="1" id="KW-0472">Membrane</keyword>
<feature type="domain" description="TadE-like" evidence="2">
    <location>
        <begin position="14"/>
        <end position="54"/>
    </location>
</feature>
<keyword evidence="1" id="KW-1133">Transmembrane helix</keyword>
<proteinExistence type="predicted"/>